<evidence type="ECO:0000313" key="2">
    <source>
        <dbReference type="Proteomes" id="UP000054217"/>
    </source>
</evidence>
<dbReference type="Proteomes" id="UP000054217">
    <property type="component" value="Unassembled WGS sequence"/>
</dbReference>
<proteinExistence type="predicted"/>
<feature type="non-terminal residue" evidence="1">
    <location>
        <position position="618"/>
    </location>
</feature>
<dbReference type="EMBL" id="KN832123">
    <property type="protein sequence ID" value="KIN93961.1"/>
    <property type="molecule type" value="Genomic_DNA"/>
</dbReference>
<name>A0A0C3J8F0_PISTI</name>
<dbReference type="AlphaFoldDB" id="A0A0C3J8F0"/>
<reference evidence="2" key="2">
    <citation type="submission" date="2015-01" db="EMBL/GenBank/DDBJ databases">
        <title>Evolutionary Origins and Diversification of the Mycorrhizal Mutualists.</title>
        <authorList>
            <consortium name="DOE Joint Genome Institute"/>
            <consortium name="Mycorrhizal Genomics Consortium"/>
            <person name="Kohler A."/>
            <person name="Kuo A."/>
            <person name="Nagy L.G."/>
            <person name="Floudas D."/>
            <person name="Copeland A."/>
            <person name="Barry K.W."/>
            <person name="Cichocki N."/>
            <person name="Veneault-Fourrey C."/>
            <person name="LaButti K."/>
            <person name="Lindquist E.A."/>
            <person name="Lipzen A."/>
            <person name="Lundell T."/>
            <person name="Morin E."/>
            <person name="Murat C."/>
            <person name="Riley R."/>
            <person name="Ohm R."/>
            <person name="Sun H."/>
            <person name="Tunlid A."/>
            <person name="Henrissat B."/>
            <person name="Grigoriev I.V."/>
            <person name="Hibbett D.S."/>
            <person name="Martin F."/>
        </authorList>
    </citation>
    <scope>NUCLEOTIDE SEQUENCE [LARGE SCALE GENOMIC DNA]</scope>
    <source>
        <strain evidence="2">Marx 270</strain>
    </source>
</reference>
<reference evidence="1 2" key="1">
    <citation type="submission" date="2014-04" db="EMBL/GenBank/DDBJ databases">
        <authorList>
            <consortium name="DOE Joint Genome Institute"/>
            <person name="Kuo A."/>
            <person name="Kohler A."/>
            <person name="Costa M.D."/>
            <person name="Nagy L.G."/>
            <person name="Floudas D."/>
            <person name="Copeland A."/>
            <person name="Barry K.W."/>
            <person name="Cichocki N."/>
            <person name="Veneault-Fourrey C."/>
            <person name="LaButti K."/>
            <person name="Lindquist E.A."/>
            <person name="Lipzen A."/>
            <person name="Lundell T."/>
            <person name="Morin E."/>
            <person name="Murat C."/>
            <person name="Sun H."/>
            <person name="Tunlid A."/>
            <person name="Henrissat B."/>
            <person name="Grigoriev I.V."/>
            <person name="Hibbett D.S."/>
            <person name="Martin F."/>
            <person name="Nordberg H.P."/>
            <person name="Cantor M.N."/>
            <person name="Hua S.X."/>
        </authorList>
    </citation>
    <scope>NUCLEOTIDE SEQUENCE [LARGE SCALE GENOMIC DNA]</scope>
    <source>
        <strain evidence="1 2">Marx 270</strain>
    </source>
</reference>
<dbReference type="InParanoid" id="A0A0C3J8F0"/>
<dbReference type="OrthoDB" id="3048541at2759"/>
<evidence type="ECO:0000313" key="1">
    <source>
        <dbReference type="EMBL" id="KIN93961.1"/>
    </source>
</evidence>
<gene>
    <name evidence="1" type="ORF">M404DRAFT_169661</name>
</gene>
<protein>
    <submittedName>
        <fullName evidence="1">Uncharacterized protein</fullName>
    </submittedName>
</protein>
<sequence>MQQSNHSSCKNSLVSISPPVSTLSTPCCLGLQIDSWPGTPTVLITANFPWLCTRDGPDKLPFQVELIDGVIFVHVENCFRFSNVPELSVCLACDALAPKVTALAELARDWNKYTRHSLLTLMQLLEVAKNLDDQANTLKLQGLNDARKIKRMLSSLEDHTSLVMALSDHDVPWLRQLLQTSLHNGTSIRTILRMIEDALERSYRPKNHGMDAIDLALLVYRLGGANLLFMLNQRLALPSLHTLRCHVLFTKVLPTIGRILSTTVETNIKTVLHSSWDSACHGCRGVSLLIDETALEEAAIYMSDANGVGRLCWLHSHVIDPSLHTYQSALNIAHALQEGHVHLAKEVTVVGLHLFGKDTVYPILAAPTCKSEDARDMETVLTLVTNAYKDTGSPAIIGPLWSVATDGDALRHKAGHKLFVKNKIPISSDLFRILSNLPGLNMFTGNDMVTLDFDFKHVFKRFCMLLRGRSGLYLDNGRCINTFLLERYLPWVKGMDDDTVTRLLYPNNPQDVPHAIELMTALIKLGNITQPHDLDINTAADVDALHFLSQVLWCLVDPYINIRLSLSEQVVHLSCFAHLLYASYRNQRRRLMPHQLYYDLQTMVKAVVINIAKQQKLN</sequence>
<keyword evidence="2" id="KW-1185">Reference proteome</keyword>
<organism evidence="1 2">
    <name type="scientific">Pisolithus tinctorius Marx 270</name>
    <dbReference type="NCBI Taxonomy" id="870435"/>
    <lineage>
        <taxon>Eukaryota</taxon>
        <taxon>Fungi</taxon>
        <taxon>Dikarya</taxon>
        <taxon>Basidiomycota</taxon>
        <taxon>Agaricomycotina</taxon>
        <taxon>Agaricomycetes</taxon>
        <taxon>Agaricomycetidae</taxon>
        <taxon>Boletales</taxon>
        <taxon>Sclerodermatineae</taxon>
        <taxon>Pisolithaceae</taxon>
        <taxon>Pisolithus</taxon>
    </lineage>
</organism>
<dbReference type="HOGENOM" id="CLU_017008_1_0_1"/>
<accession>A0A0C3J8F0</accession>